<keyword evidence="13" id="KW-1185">Reference proteome</keyword>
<keyword evidence="6" id="KW-0479">Metal-binding</keyword>
<feature type="domain" description="NADH:flavin oxidoreductase/NADH oxidase N-terminal" evidence="10">
    <location>
        <begin position="15"/>
        <end position="333"/>
    </location>
</feature>
<dbReference type="EC" id="1.3.1.34" evidence="12"/>
<dbReference type="Pfam" id="PF07992">
    <property type="entry name" value="Pyr_redox_2"/>
    <property type="match status" value="1"/>
</dbReference>
<dbReference type="AlphaFoldDB" id="A0A6I6DJR4"/>
<dbReference type="GO" id="GO:0046872">
    <property type="term" value="F:metal ion binding"/>
    <property type="evidence" value="ECO:0007669"/>
    <property type="project" value="UniProtKB-KW"/>
</dbReference>
<evidence type="ECO:0000256" key="4">
    <source>
        <dbReference type="ARBA" id="ARBA00022630"/>
    </source>
</evidence>
<feature type="domain" description="FAD/NAD(P)-binding" evidence="11">
    <location>
        <begin position="383"/>
        <end position="607"/>
    </location>
</feature>
<comment type="similarity">
    <text evidence="3">In the N-terminal section; belongs to the NADH:flavin oxidoreductase/NADH oxidase family.</text>
</comment>
<dbReference type="EMBL" id="CP046457">
    <property type="protein sequence ID" value="QGT99954.1"/>
    <property type="molecule type" value="Genomic_DNA"/>
</dbReference>
<dbReference type="Gene3D" id="3.20.20.70">
    <property type="entry name" value="Aldolase class I"/>
    <property type="match status" value="1"/>
</dbReference>
<sequence>MSRFPHIFKRGYICNLFTKNRIVMAPVTFGYASTQGKVTDSLIKCYEARAAGGVGLIIVEAACVDSAYGREGTNQLNIDHPRYINGLFNLSKSIKCYGSKCFIQLFHGGRQSSEKVTGNQPVAPSSIPCSMVKENPRELTKDEIENLIKKFITSAEYAHVAGFEGVELHAAHGYLINQFLSPHTNKRNDEYGGSFNNRIRFLLEIVNGIKNLPIKLALSVRINIDDFVKGGLKPDEAIKICQVLEKSGVDIIHTSCGTYESGLTSVEPVSYPEGWRVYLAEKVKKAVSIPVITGGVICSPIMANNIIAKNQADYVFLGRALLADSDWVNKAHDDKLADITPCIMCNMCVGNRFKGLPVKCSVNPMIGRVENNGEKRSINGKFKAVVIGGGPAGMQTSLSLSEKGFDVTIYEKESSLGGQLNIASIPPYKQRIKLFKENLKKRVYKSKVNVVLNTYIDFKDIAIDTDILVLATGSEPNMLDIKSNDYSKFISADDILNHKTVIKNKKVLVIGGGAVGCETAEFLLESNNVIILEQKPHLAQNMEKKNRRDLMNRLENKGLIKKVNSLIVKIDINQALINNSQKEEIIDFDYVVYAVGRTPSNEIYNKVKKSIPLVFAIGDAVEVRGIRDAMLEGYMVGEQVYYILKNK</sequence>
<dbReference type="PANTHER" id="PTHR42917:SF2">
    <property type="entry name" value="2,4-DIENOYL-COA REDUCTASE [(2E)-ENOYL-COA-PRODUCING]"/>
    <property type="match status" value="1"/>
</dbReference>
<dbReference type="InterPro" id="IPR013785">
    <property type="entry name" value="Aldolase_TIM"/>
</dbReference>
<keyword evidence="5" id="KW-0288">FMN</keyword>
<keyword evidence="7 12" id="KW-0560">Oxidoreductase</keyword>
<proteinExistence type="inferred from homology"/>
<dbReference type="KEGG" id="salq:SYNTR_1361"/>
<dbReference type="OrthoDB" id="9772736at2"/>
<keyword evidence="9" id="KW-0411">Iron-sulfur</keyword>
<keyword evidence="8" id="KW-0408">Iron</keyword>
<dbReference type="Proteomes" id="UP000426444">
    <property type="component" value="Chromosome"/>
</dbReference>
<dbReference type="Pfam" id="PF00724">
    <property type="entry name" value="Oxidored_FMN"/>
    <property type="match status" value="1"/>
</dbReference>
<dbReference type="InterPro" id="IPR036188">
    <property type="entry name" value="FAD/NAD-bd_sf"/>
</dbReference>
<comment type="cofactor">
    <cofactor evidence="2">
        <name>[4Fe-4S] cluster</name>
        <dbReference type="ChEBI" id="CHEBI:49883"/>
    </cofactor>
</comment>
<dbReference type="Gene3D" id="3.50.50.60">
    <property type="entry name" value="FAD/NAD(P)-binding domain"/>
    <property type="match status" value="1"/>
</dbReference>
<evidence type="ECO:0000256" key="5">
    <source>
        <dbReference type="ARBA" id="ARBA00022643"/>
    </source>
</evidence>
<dbReference type="SUPFAM" id="SSF51395">
    <property type="entry name" value="FMN-linked oxidoreductases"/>
    <property type="match status" value="1"/>
</dbReference>
<evidence type="ECO:0000259" key="11">
    <source>
        <dbReference type="Pfam" id="PF07992"/>
    </source>
</evidence>
<dbReference type="InterPro" id="IPR023753">
    <property type="entry name" value="FAD/NAD-binding_dom"/>
</dbReference>
<evidence type="ECO:0000259" key="10">
    <source>
        <dbReference type="Pfam" id="PF00724"/>
    </source>
</evidence>
<accession>A0A6I6DJR4</accession>
<protein>
    <submittedName>
        <fullName evidence="12">2,4-dienoyl-CoA reductase [NADPH]</fullName>
        <ecNumber evidence="12">1.3.1.34</ecNumber>
    </submittedName>
</protein>
<dbReference type="Gene3D" id="3.40.50.720">
    <property type="entry name" value="NAD(P)-binding Rossmann-like Domain"/>
    <property type="match status" value="1"/>
</dbReference>
<evidence type="ECO:0000256" key="8">
    <source>
        <dbReference type="ARBA" id="ARBA00023004"/>
    </source>
</evidence>
<evidence type="ECO:0000313" key="12">
    <source>
        <dbReference type="EMBL" id="QGT99954.1"/>
    </source>
</evidence>
<dbReference type="SUPFAM" id="SSF51905">
    <property type="entry name" value="FAD/NAD(P)-binding domain"/>
    <property type="match status" value="1"/>
</dbReference>
<organism evidence="12 13">
    <name type="scientific">Candidatus Syntrophocurvum alkaliphilum</name>
    <dbReference type="NCBI Taxonomy" id="2293317"/>
    <lineage>
        <taxon>Bacteria</taxon>
        <taxon>Bacillati</taxon>
        <taxon>Bacillota</taxon>
        <taxon>Clostridia</taxon>
        <taxon>Eubacteriales</taxon>
        <taxon>Syntrophomonadaceae</taxon>
        <taxon>Candidatus Syntrophocurvum</taxon>
    </lineage>
</organism>
<evidence type="ECO:0000313" key="13">
    <source>
        <dbReference type="Proteomes" id="UP000426444"/>
    </source>
</evidence>
<dbReference type="GO" id="GO:0051536">
    <property type="term" value="F:iron-sulfur cluster binding"/>
    <property type="evidence" value="ECO:0007669"/>
    <property type="project" value="UniProtKB-KW"/>
</dbReference>
<evidence type="ECO:0000256" key="1">
    <source>
        <dbReference type="ARBA" id="ARBA00001917"/>
    </source>
</evidence>
<evidence type="ECO:0000256" key="7">
    <source>
        <dbReference type="ARBA" id="ARBA00023002"/>
    </source>
</evidence>
<dbReference type="PRINTS" id="PR00469">
    <property type="entry name" value="PNDRDTASEII"/>
</dbReference>
<dbReference type="PANTHER" id="PTHR42917">
    <property type="entry name" value="2,4-DIENOYL-COA REDUCTASE"/>
    <property type="match status" value="1"/>
</dbReference>
<name>A0A6I6DJR4_9FIRM</name>
<evidence type="ECO:0000256" key="2">
    <source>
        <dbReference type="ARBA" id="ARBA00001966"/>
    </source>
</evidence>
<comment type="cofactor">
    <cofactor evidence="1">
        <name>FMN</name>
        <dbReference type="ChEBI" id="CHEBI:58210"/>
    </cofactor>
</comment>
<dbReference type="PRINTS" id="PR00368">
    <property type="entry name" value="FADPNR"/>
</dbReference>
<reference evidence="13" key="1">
    <citation type="journal article" date="2019" name="Microbiology">
        <title>Complete Genome Sequence of an Uncultured Bacterium of the Candidate Phylum Bipolaricaulota.</title>
        <authorList>
            <person name="Kadnikov V.V."/>
            <person name="Mardanov A.V."/>
            <person name="Beletsky A.V."/>
            <person name="Frank Y.A."/>
            <person name="Karnachuk O.V."/>
            <person name="Ravin N.V."/>
        </authorList>
    </citation>
    <scope>NUCLEOTIDE SEQUENCE [LARGE SCALE GENOMIC DNA]</scope>
</reference>
<evidence type="ECO:0000256" key="6">
    <source>
        <dbReference type="ARBA" id="ARBA00022723"/>
    </source>
</evidence>
<dbReference type="GO" id="GO:0008670">
    <property type="term" value="F:2,4-dienoyl-CoA reductase (NADPH) activity"/>
    <property type="evidence" value="ECO:0007669"/>
    <property type="project" value="UniProtKB-EC"/>
</dbReference>
<evidence type="ECO:0000256" key="3">
    <source>
        <dbReference type="ARBA" id="ARBA00011048"/>
    </source>
</evidence>
<gene>
    <name evidence="12" type="ORF">SYNTR_1361</name>
</gene>
<dbReference type="InterPro" id="IPR001155">
    <property type="entry name" value="OxRdtase_FMN_N"/>
</dbReference>
<dbReference type="CDD" id="cd02803">
    <property type="entry name" value="OYE_like_FMN_family"/>
    <property type="match status" value="1"/>
</dbReference>
<dbReference type="InterPro" id="IPR051793">
    <property type="entry name" value="NADH:flavin_oxidoreductase"/>
</dbReference>
<evidence type="ECO:0000256" key="9">
    <source>
        <dbReference type="ARBA" id="ARBA00023014"/>
    </source>
</evidence>
<keyword evidence="4" id="KW-0285">Flavoprotein</keyword>
<dbReference type="GO" id="GO:0010181">
    <property type="term" value="F:FMN binding"/>
    <property type="evidence" value="ECO:0007669"/>
    <property type="project" value="InterPro"/>
</dbReference>